<evidence type="ECO:0000256" key="5">
    <source>
        <dbReference type="ARBA" id="ARBA00022844"/>
    </source>
</evidence>
<feature type="compositionally biased region" description="Polar residues" evidence="7">
    <location>
        <begin position="129"/>
        <end position="138"/>
    </location>
</feature>
<keyword evidence="6" id="KW-1142">T=3 icosahedral capsid protein</keyword>
<comment type="subcellular location">
    <subcellularLocation>
        <location evidence="1">Virion</location>
    </subcellularLocation>
</comment>
<dbReference type="SUPFAM" id="SSF88633">
    <property type="entry name" value="Positive stranded ssRNA viruses"/>
    <property type="match status" value="1"/>
</dbReference>
<dbReference type="PROSITE" id="PS00555">
    <property type="entry name" value="ICOSAH_VIR_COAT_S"/>
    <property type="match status" value="1"/>
</dbReference>
<keyword evidence="5" id="KW-0946">Virion</keyword>
<evidence type="ECO:0000256" key="2">
    <source>
        <dbReference type="ARBA" id="ARBA00007446"/>
    </source>
</evidence>
<feature type="compositionally biased region" description="Basic residues" evidence="7">
    <location>
        <begin position="113"/>
        <end position="124"/>
    </location>
</feature>
<name>A0A6C0X1C0_9VIRU</name>
<evidence type="ECO:0000256" key="4">
    <source>
        <dbReference type="ARBA" id="ARBA00022561"/>
    </source>
</evidence>
<feature type="domain" description="Icosahedral viral capsid protein S" evidence="8">
    <location>
        <begin position="136"/>
        <end position="322"/>
    </location>
</feature>
<dbReference type="Gene3D" id="2.60.120.20">
    <property type="match status" value="1"/>
</dbReference>
<accession>A0A6C0X1C0</accession>
<sequence length="451" mass="49023">MAVFLRIRFVPLDDLDYVVKLIHGVSLIKSPKTACSVLSRSYDLKGLETARVSVPTEKVGQNRRFRDRCSAKPPVIDSGFVSSIRLCGVQTDVQSLQYREVSHTTMNNSAKTKPGRAKSAKSKKQASQNRGQNKSVSAPVSKGVVTRVPKPQSRGFPNGDILVSHRELISDISGSVDFDARLFRINPGVIDIFPWLSQLATAYESYVFERLEFQYETSSNTISTGKVIVAIDYDPTDNPPISKKQVMSYRGSVSSPTWSSCTHMSLPEDLRKRKTYFVRRGTGGNSAVTDVGNLFVCTSGQTDTSVVGELYVRYTIRLMTPQLNDLSVLNAIYARATGNTNATMFDNIVGTLELVTTNLSNQDARITLDREWQGYVSFSFLGTGIDVSNLEVIIAGDSPPGCVINAISLDGSATGATGLYTYTGVAGGIIAVTVPNSTLTRGNAYFGQADV</sequence>
<dbReference type="EMBL" id="MN386972">
    <property type="protein sequence ID" value="QIC52852.1"/>
    <property type="molecule type" value="Genomic_RNA"/>
</dbReference>
<reference evidence="9" key="1">
    <citation type="submission" date="2019-08" db="EMBL/GenBank/DDBJ databases">
        <authorList>
            <person name="Wright A.A."/>
            <person name="Harper S."/>
        </authorList>
    </citation>
    <scope>NUCLEOTIDE SEQUENCE</scope>
    <source>
        <strain evidence="9">WA1</strain>
    </source>
</reference>
<evidence type="ECO:0000256" key="1">
    <source>
        <dbReference type="ARBA" id="ARBA00004328"/>
    </source>
</evidence>
<feature type="region of interest" description="Disordered" evidence="7">
    <location>
        <begin position="103"/>
        <end position="157"/>
    </location>
</feature>
<dbReference type="GO" id="GO:0005198">
    <property type="term" value="F:structural molecule activity"/>
    <property type="evidence" value="ECO:0007669"/>
    <property type="project" value="InterPro"/>
</dbReference>
<evidence type="ECO:0000256" key="7">
    <source>
        <dbReference type="SAM" id="MobiDB-lite"/>
    </source>
</evidence>
<evidence type="ECO:0000259" key="8">
    <source>
        <dbReference type="Pfam" id="PF00729"/>
    </source>
</evidence>
<evidence type="ECO:0000256" key="3">
    <source>
        <dbReference type="ARBA" id="ARBA00018091"/>
    </source>
</evidence>
<protein>
    <recommendedName>
        <fullName evidence="3">Capsid protein</fullName>
    </recommendedName>
</protein>
<dbReference type="InterPro" id="IPR000937">
    <property type="entry name" value="Capsid_prot_S-dom_vir"/>
</dbReference>
<dbReference type="Pfam" id="PF00729">
    <property type="entry name" value="Viral_coat"/>
    <property type="match status" value="1"/>
</dbReference>
<dbReference type="InterPro" id="IPR029053">
    <property type="entry name" value="Viral_coat"/>
</dbReference>
<evidence type="ECO:0000256" key="6">
    <source>
        <dbReference type="ARBA" id="ARBA00023060"/>
    </source>
</evidence>
<comment type="similarity">
    <text evidence="2">Belongs to the icosahedral plant coat protein family.</text>
</comment>
<evidence type="ECO:0000313" key="9">
    <source>
        <dbReference type="EMBL" id="QIC52852.1"/>
    </source>
</evidence>
<dbReference type="GO" id="GO:0039617">
    <property type="term" value="C:T=3 icosahedral viral capsid"/>
    <property type="evidence" value="ECO:0007669"/>
    <property type="project" value="UniProtKB-KW"/>
</dbReference>
<proteinExistence type="inferred from homology"/>
<keyword evidence="4" id="KW-0167">Capsid protein</keyword>
<organism evidence="9">
    <name type="scientific">Apple virus C</name>
    <dbReference type="NCBI Taxonomy" id="2709747"/>
    <lineage>
        <taxon>Viruses</taxon>
        <taxon>Riboviria</taxon>
    </lineage>
</organism>